<sequence>MKVKIMMVYLTTSFFRCLGITDCCFRASSEAVLEMVSRTLVDLKNPSTRSIHSIFSLWRQRGARLAFTSSDVRM</sequence>
<reference evidence="2" key="1">
    <citation type="submission" date="2017-03" db="EMBL/GenBank/DDBJ databases">
        <title>The mitochondrial genome of the carnivorous plant Utricularia reniformis (Lentibulariaceae): structure, comparative analysis and evolutionary landmarks.</title>
        <authorList>
            <person name="Silva S.R."/>
            <person name="Alvarenga D.O."/>
            <person name="Michael T.P."/>
            <person name="Miranda V.F.O."/>
            <person name="Varani A.M."/>
        </authorList>
    </citation>
    <scope>NUCLEOTIDE SEQUENCE</scope>
</reference>
<organism evidence="2">
    <name type="scientific">Utricularia reniformis</name>
    <dbReference type="NCBI Taxonomy" id="192314"/>
    <lineage>
        <taxon>Eukaryota</taxon>
        <taxon>Viridiplantae</taxon>
        <taxon>Streptophyta</taxon>
        <taxon>Embryophyta</taxon>
        <taxon>Tracheophyta</taxon>
        <taxon>Spermatophyta</taxon>
        <taxon>Magnoliopsida</taxon>
        <taxon>eudicotyledons</taxon>
        <taxon>Gunneridae</taxon>
        <taxon>Pentapetalae</taxon>
        <taxon>asterids</taxon>
        <taxon>lamiids</taxon>
        <taxon>Lamiales</taxon>
        <taxon>Lentibulariaceae</taxon>
        <taxon>Utricularia</taxon>
    </lineage>
</organism>
<evidence type="ECO:0008006" key="3">
    <source>
        <dbReference type="Google" id="ProtNLM"/>
    </source>
</evidence>
<evidence type="ECO:0000256" key="1">
    <source>
        <dbReference type="SAM" id="SignalP"/>
    </source>
</evidence>
<keyword evidence="1" id="KW-0732">Signal</keyword>
<name>A0A1Y0B1I5_9LAMI</name>
<geneLocation type="mitochondrion" evidence="2"/>
<dbReference type="EMBL" id="KY774314">
    <property type="protein sequence ID" value="ART31280.1"/>
    <property type="molecule type" value="Genomic_DNA"/>
</dbReference>
<evidence type="ECO:0000313" key="2">
    <source>
        <dbReference type="EMBL" id="ART31280.1"/>
    </source>
</evidence>
<feature type="signal peptide" evidence="1">
    <location>
        <begin position="1"/>
        <end position="19"/>
    </location>
</feature>
<dbReference type="AlphaFoldDB" id="A0A1Y0B1I5"/>
<proteinExistence type="predicted"/>
<feature type="chain" id="PRO_5012417462" description="Secreted protein" evidence="1">
    <location>
        <begin position="20"/>
        <end position="74"/>
    </location>
</feature>
<protein>
    <recommendedName>
        <fullName evidence="3">Secreted protein</fullName>
    </recommendedName>
</protein>
<accession>A0A1Y0B1I5</accession>
<keyword evidence="2" id="KW-0496">Mitochondrion</keyword>
<gene>
    <name evidence="2" type="ORF">AEK19_MT1057</name>
</gene>